<organism evidence="1 2">
    <name type="scientific">Channa striata</name>
    <name type="common">Snakehead murrel</name>
    <name type="synonym">Ophicephalus striatus</name>
    <dbReference type="NCBI Taxonomy" id="64152"/>
    <lineage>
        <taxon>Eukaryota</taxon>
        <taxon>Metazoa</taxon>
        <taxon>Chordata</taxon>
        <taxon>Craniata</taxon>
        <taxon>Vertebrata</taxon>
        <taxon>Euteleostomi</taxon>
        <taxon>Actinopterygii</taxon>
        <taxon>Neopterygii</taxon>
        <taxon>Teleostei</taxon>
        <taxon>Neoteleostei</taxon>
        <taxon>Acanthomorphata</taxon>
        <taxon>Anabantaria</taxon>
        <taxon>Anabantiformes</taxon>
        <taxon>Channoidei</taxon>
        <taxon>Channidae</taxon>
        <taxon>Channa</taxon>
    </lineage>
</organism>
<dbReference type="EMBL" id="JAUPFM010000015">
    <property type="protein sequence ID" value="KAK2828244.1"/>
    <property type="molecule type" value="Genomic_DNA"/>
</dbReference>
<protein>
    <submittedName>
        <fullName evidence="1">Uncharacterized protein</fullName>
    </submittedName>
</protein>
<evidence type="ECO:0000313" key="1">
    <source>
        <dbReference type="EMBL" id="KAK2828244.1"/>
    </source>
</evidence>
<keyword evidence="2" id="KW-1185">Reference proteome</keyword>
<name>A0AA88M134_CHASR</name>
<dbReference type="AlphaFoldDB" id="A0AA88M134"/>
<gene>
    <name evidence="1" type="ORF">Q5P01_019278</name>
</gene>
<comment type="caution">
    <text evidence="1">The sequence shown here is derived from an EMBL/GenBank/DDBJ whole genome shotgun (WGS) entry which is preliminary data.</text>
</comment>
<accession>A0AA88M134</accession>
<proteinExistence type="predicted"/>
<evidence type="ECO:0000313" key="2">
    <source>
        <dbReference type="Proteomes" id="UP001187415"/>
    </source>
</evidence>
<dbReference type="Proteomes" id="UP001187415">
    <property type="component" value="Unassembled WGS sequence"/>
</dbReference>
<sequence length="73" mass="8504">MTQQSDPVLRSLLLRQIRTRIAVTLPPCDGRLSMQMVGFSRTSLNMDIIVANKHLHHDKINYFNINQQFVMSY</sequence>
<reference evidence="1" key="1">
    <citation type="submission" date="2023-07" db="EMBL/GenBank/DDBJ databases">
        <title>Chromosome-level Genome Assembly of Striped Snakehead (Channa striata).</title>
        <authorList>
            <person name="Liu H."/>
        </authorList>
    </citation>
    <scope>NUCLEOTIDE SEQUENCE</scope>
    <source>
        <strain evidence="1">Gz</strain>
        <tissue evidence="1">Muscle</tissue>
    </source>
</reference>